<keyword evidence="3" id="KW-0449">Lipoprotein</keyword>
<feature type="transmembrane region" description="Helical" evidence="1">
    <location>
        <begin position="361"/>
        <end position="381"/>
    </location>
</feature>
<accession>A0A174PTM5</accession>
<keyword evidence="1" id="KW-0472">Membrane</keyword>
<dbReference type="InterPro" id="IPR011990">
    <property type="entry name" value="TPR-like_helical_dom_sf"/>
</dbReference>
<proteinExistence type="predicted"/>
<dbReference type="Proteomes" id="UP000095725">
    <property type="component" value="Unassembled WGS sequence"/>
</dbReference>
<evidence type="ECO:0000313" key="5">
    <source>
        <dbReference type="Proteomes" id="UP000095725"/>
    </source>
</evidence>
<keyword evidence="1" id="KW-1133">Transmembrane helix</keyword>
<reference evidence="4 5" key="1">
    <citation type="submission" date="2015-09" db="EMBL/GenBank/DDBJ databases">
        <authorList>
            <consortium name="Pathogen Informatics"/>
        </authorList>
    </citation>
    <scope>NUCLEOTIDE SEQUENCE [LARGE SCALE GENOMIC DNA]</scope>
    <source>
        <strain evidence="3 4">2789STDY5834880</strain>
        <strain evidence="2 5">2789STDY5834946</strain>
    </source>
</reference>
<dbReference type="SUPFAM" id="SSF81901">
    <property type="entry name" value="HCP-like"/>
    <property type="match status" value="1"/>
</dbReference>
<dbReference type="STRING" id="47678.ERS852494_02671"/>
<evidence type="ECO:0000313" key="2">
    <source>
        <dbReference type="EMBL" id="CUP46616.1"/>
    </source>
</evidence>
<evidence type="ECO:0000256" key="1">
    <source>
        <dbReference type="SAM" id="Phobius"/>
    </source>
</evidence>
<dbReference type="Gene3D" id="1.25.40.10">
    <property type="entry name" value="Tetratricopeptide repeat domain"/>
    <property type="match status" value="1"/>
</dbReference>
<protein>
    <submittedName>
        <fullName evidence="3">Putative lipoprotein</fullName>
    </submittedName>
</protein>
<dbReference type="PROSITE" id="PS51257">
    <property type="entry name" value="PROKAR_LIPOPROTEIN"/>
    <property type="match status" value="1"/>
</dbReference>
<gene>
    <name evidence="3" type="ORF">ERS852494_02671</name>
    <name evidence="2" type="ORF">ERS852558_00283</name>
</gene>
<dbReference type="Proteomes" id="UP000095657">
    <property type="component" value="Unassembled WGS sequence"/>
</dbReference>
<keyword evidence="1" id="KW-0812">Transmembrane</keyword>
<sequence>MKKHSRYYYSLLISCLIIMSSCQPKPSSLLKEAMKMEKVSTDSIFFYLQQIAHPRQLSLSEQGDYYLLSYKATLWKTGLPGDSLLRNALTCYKQSNLQAKWLQAHIEQSASYLYKNLPDSTLLSTGKLLKEYQLNDTLKTRIYGLRRAAYYRKQDYNQALAMADSSRQLTRKSKDTLAYFTASQLYLQIIEAMQQHEKYTQGYKKLIEELRDSPNHQSLIYYAFENLLNTSLERKDYRQALKYLQLLSNERRSRYEIPHYLLLRGRTYAALNQTDSAKYYYQQAATSTSEFIAMEANALLFNLINQEDYPEQAFYSKQKENTIKNNILGNINSEIQRREFNELKLQNELYQLHFQQQKHELWMLGIITALLSVGFIAFFFYQREKKERLQQENLLLHKEAELSGLREKEIRQRNKEAELREALFRRISFFHKLPSLHTDDKQDESAANSKIVVTNTEWAEVISVVNDAFDNFVVRLQQAYPSLGEKEIGFCCLVKINVNIQDLSDIYCISKAAITKRKYRIKTDKLGITDENISLDSFLKAF</sequence>
<dbReference type="RefSeq" id="WP_055172441.1">
    <property type="nucleotide sequence ID" value="NZ_CP081920.1"/>
</dbReference>
<evidence type="ECO:0000313" key="3">
    <source>
        <dbReference type="EMBL" id="CUP62477.1"/>
    </source>
</evidence>
<name>A0A174PTM5_9BACE</name>
<dbReference type="AlphaFoldDB" id="A0A174PTM5"/>
<dbReference type="EMBL" id="CZAI01000006">
    <property type="protein sequence ID" value="CUP62477.1"/>
    <property type="molecule type" value="Genomic_DNA"/>
</dbReference>
<dbReference type="EMBL" id="CZBL01000001">
    <property type="protein sequence ID" value="CUP46616.1"/>
    <property type="molecule type" value="Genomic_DNA"/>
</dbReference>
<organism evidence="3 4">
    <name type="scientific">Bacteroides caccae</name>
    <dbReference type="NCBI Taxonomy" id="47678"/>
    <lineage>
        <taxon>Bacteria</taxon>
        <taxon>Pseudomonadati</taxon>
        <taxon>Bacteroidota</taxon>
        <taxon>Bacteroidia</taxon>
        <taxon>Bacteroidales</taxon>
        <taxon>Bacteroidaceae</taxon>
        <taxon>Bacteroides</taxon>
    </lineage>
</organism>
<evidence type="ECO:0000313" key="4">
    <source>
        <dbReference type="Proteomes" id="UP000095657"/>
    </source>
</evidence>